<dbReference type="Pfam" id="PF13639">
    <property type="entry name" value="zf-RING_2"/>
    <property type="match status" value="1"/>
</dbReference>
<evidence type="ECO:0000256" key="1">
    <source>
        <dbReference type="ARBA" id="ARBA00000900"/>
    </source>
</evidence>
<accession>A0A0D9VGI7</accession>
<feature type="signal peptide" evidence="9">
    <location>
        <begin position="1"/>
        <end position="27"/>
    </location>
</feature>
<dbReference type="InterPro" id="IPR053238">
    <property type="entry name" value="RING-H2_zinc_finger"/>
</dbReference>
<dbReference type="CDD" id="cd16454">
    <property type="entry name" value="RING-H2_PA-TM-RING"/>
    <property type="match status" value="1"/>
</dbReference>
<comment type="similarity">
    <text evidence="6">Belongs to the RING-type zinc finger family. ATL subfamily.</text>
</comment>
<evidence type="ECO:0000256" key="8">
    <source>
        <dbReference type="SAM" id="MobiDB-lite"/>
    </source>
</evidence>
<evidence type="ECO:0000256" key="3">
    <source>
        <dbReference type="ARBA" id="ARBA00022723"/>
    </source>
</evidence>
<organism evidence="11 12">
    <name type="scientific">Leersia perrieri</name>
    <dbReference type="NCBI Taxonomy" id="77586"/>
    <lineage>
        <taxon>Eukaryota</taxon>
        <taxon>Viridiplantae</taxon>
        <taxon>Streptophyta</taxon>
        <taxon>Embryophyta</taxon>
        <taxon>Tracheophyta</taxon>
        <taxon>Spermatophyta</taxon>
        <taxon>Magnoliopsida</taxon>
        <taxon>Liliopsida</taxon>
        <taxon>Poales</taxon>
        <taxon>Poaceae</taxon>
        <taxon>BOP clade</taxon>
        <taxon>Oryzoideae</taxon>
        <taxon>Oryzeae</taxon>
        <taxon>Oryzinae</taxon>
        <taxon>Leersia</taxon>
    </lineage>
</organism>
<name>A0A0D9VGI7_9ORYZ</name>
<feature type="region of interest" description="Disordered" evidence="8">
    <location>
        <begin position="126"/>
        <end position="184"/>
    </location>
</feature>
<dbReference type="GO" id="GO:0061630">
    <property type="term" value="F:ubiquitin protein ligase activity"/>
    <property type="evidence" value="ECO:0007669"/>
    <property type="project" value="UniProtKB-EC"/>
</dbReference>
<feature type="compositionally biased region" description="Low complexity" evidence="8">
    <location>
        <begin position="126"/>
        <end position="138"/>
    </location>
</feature>
<feature type="region of interest" description="Disordered" evidence="8">
    <location>
        <begin position="32"/>
        <end position="56"/>
    </location>
</feature>
<dbReference type="SUPFAM" id="SSF57850">
    <property type="entry name" value="RING/U-box"/>
    <property type="match status" value="1"/>
</dbReference>
<reference evidence="12" key="2">
    <citation type="submission" date="2013-12" db="EMBL/GenBank/DDBJ databases">
        <authorList>
            <person name="Yu Y."/>
            <person name="Lee S."/>
            <person name="de Baynast K."/>
            <person name="Wissotski M."/>
            <person name="Liu L."/>
            <person name="Talag J."/>
            <person name="Goicoechea J."/>
            <person name="Angelova A."/>
            <person name="Jetty R."/>
            <person name="Kudrna D."/>
            <person name="Golser W."/>
            <person name="Rivera L."/>
            <person name="Zhang J."/>
            <person name="Wing R."/>
        </authorList>
    </citation>
    <scope>NUCLEOTIDE SEQUENCE</scope>
</reference>
<keyword evidence="3" id="KW-0479">Metal-binding</keyword>
<dbReference type="EC" id="2.3.2.27" evidence="2"/>
<dbReference type="GO" id="GO:0008270">
    <property type="term" value="F:zinc ion binding"/>
    <property type="evidence" value="ECO:0007669"/>
    <property type="project" value="UniProtKB-KW"/>
</dbReference>
<evidence type="ECO:0000256" key="2">
    <source>
        <dbReference type="ARBA" id="ARBA00012483"/>
    </source>
</evidence>
<dbReference type="STRING" id="77586.A0A0D9VGI7"/>
<dbReference type="Gene3D" id="3.30.40.10">
    <property type="entry name" value="Zinc/RING finger domain, C3HC4 (zinc finger)"/>
    <property type="match status" value="1"/>
</dbReference>
<evidence type="ECO:0000256" key="5">
    <source>
        <dbReference type="ARBA" id="ARBA00022833"/>
    </source>
</evidence>
<evidence type="ECO:0000256" key="6">
    <source>
        <dbReference type="ARBA" id="ARBA00024209"/>
    </source>
</evidence>
<protein>
    <recommendedName>
        <fullName evidence="2">RING-type E3 ubiquitin transferase</fullName>
        <ecNumber evidence="2">2.3.2.27</ecNumber>
    </recommendedName>
</protein>
<feature type="compositionally biased region" description="Basic and acidic residues" evidence="8">
    <location>
        <begin position="173"/>
        <end position="184"/>
    </location>
</feature>
<evidence type="ECO:0000259" key="10">
    <source>
        <dbReference type="PROSITE" id="PS50089"/>
    </source>
</evidence>
<dbReference type="PANTHER" id="PTHR14155:SF546">
    <property type="entry name" value="OS02G0572200 PROTEIN"/>
    <property type="match status" value="1"/>
</dbReference>
<keyword evidence="4 7" id="KW-0863">Zinc-finger</keyword>
<evidence type="ECO:0000256" key="9">
    <source>
        <dbReference type="SAM" id="SignalP"/>
    </source>
</evidence>
<dbReference type="InterPro" id="IPR013083">
    <property type="entry name" value="Znf_RING/FYVE/PHD"/>
</dbReference>
<dbReference type="PANTHER" id="PTHR14155">
    <property type="entry name" value="RING FINGER DOMAIN-CONTAINING"/>
    <property type="match status" value="1"/>
</dbReference>
<dbReference type="AlphaFoldDB" id="A0A0D9VGI7"/>
<dbReference type="Gramene" id="LPERR02G14930.1">
    <property type="protein sequence ID" value="LPERR02G14930.1"/>
    <property type="gene ID" value="LPERR02G14930"/>
</dbReference>
<dbReference type="EnsemblPlants" id="LPERR02G14930.1">
    <property type="protein sequence ID" value="LPERR02G14930.1"/>
    <property type="gene ID" value="LPERR02G14930"/>
</dbReference>
<dbReference type="PROSITE" id="PS50089">
    <property type="entry name" value="ZF_RING_2"/>
    <property type="match status" value="1"/>
</dbReference>
<feature type="chain" id="PRO_5002347391" description="RING-type E3 ubiquitin transferase" evidence="9">
    <location>
        <begin position="28"/>
        <end position="184"/>
    </location>
</feature>
<sequence length="184" mass="20160">MPTIITVSISVFFFLLFFCTYISTIAASPKPAKRAPWRRPAPEVGRPGEEESAGWTPRWCRTGRRSARECSSAPAVCLTSFDDGDNLHLLPHCSHAFHPECIDPWLESRVTCPLCRANLEKPPLLPQAAAPPSLSPPSHAMAIPVEERSWHSGGSGCTGSRSSSGQTPSTREGFGERYGQKRDR</sequence>
<feature type="domain" description="RING-type" evidence="10">
    <location>
        <begin position="76"/>
        <end position="116"/>
    </location>
</feature>
<proteinExistence type="inferred from homology"/>
<comment type="catalytic activity">
    <reaction evidence="1">
        <text>S-ubiquitinyl-[E2 ubiquitin-conjugating enzyme]-L-cysteine + [acceptor protein]-L-lysine = [E2 ubiquitin-conjugating enzyme]-L-cysteine + N(6)-ubiquitinyl-[acceptor protein]-L-lysine.</text>
        <dbReference type="EC" id="2.3.2.27"/>
    </reaction>
</comment>
<keyword evidence="9" id="KW-0732">Signal</keyword>
<reference evidence="11 12" key="1">
    <citation type="submission" date="2012-08" db="EMBL/GenBank/DDBJ databases">
        <title>Oryza genome evolution.</title>
        <authorList>
            <person name="Wing R.A."/>
        </authorList>
    </citation>
    <scope>NUCLEOTIDE SEQUENCE</scope>
</reference>
<evidence type="ECO:0000313" key="11">
    <source>
        <dbReference type="EnsemblPlants" id="LPERR02G14930.1"/>
    </source>
</evidence>
<keyword evidence="5" id="KW-0862">Zinc</keyword>
<dbReference type="eggNOG" id="KOG0800">
    <property type="taxonomic scope" value="Eukaryota"/>
</dbReference>
<dbReference type="Proteomes" id="UP000032180">
    <property type="component" value="Chromosome 2"/>
</dbReference>
<dbReference type="HOGENOM" id="CLU_1470239_0_0_1"/>
<evidence type="ECO:0000256" key="7">
    <source>
        <dbReference type="PROSITE-ProRule" id="PRU00175"/>
    </source>
</evidence>
<evidence type="ECO:0000313" key="12">
    <source>
        <dbReference type="Proteomes" id="UP000032180"/>
    </source>
</evidence>
<evidence type="ECO:0000256" key="4">
    <source>
        <dbReference type="ARBA" id="ARBA00022771"/>
    </source>
</evidence>
<reference evidence="11" key="3">
    <citation type="submission" date="2015-04" db="UniProtKB">
        <authorList>
            <consortium name="EnsemblPlants"/>
        </authorList>
    </citation>
    <scope>IDENTIFICATION</scope>
</reference>
<keyword evidence="12" id="KW-1185">Reference proteome</keyword>
<dbReference type="InterPro" id="IPR001841">
    <property type="entry name" value="Znf_RING"/>
</dbReference>